<feature type="compositionally biased region" description="Polar residues" evidence="1">
    <location>
        <begin position="27"/>
        <end position="40"/>
    </location>
</feature>
<protein>
    <submittedName>
        <fullName evidence="2">Uncharacterized protein</fullName>
    </submittedName>
</protein>
<proteinExistence type="predicted"/>
<keyword evidence="3" id="KW-1185">Reference proteome</keyword>
<feature type="region of interest" description="Disordered" evidence="1">
    <location>
        <begin position="114"/>
        <end position="188"/>
    </location>
</feature>
<name>A0AAN6YB01_9PEZI</name>
<reference evidence="2" key="1">
    <citation type="journal article" date="2023" name="Mol. Phylogenet. Evol.">
        <title>Genome-scale phylogeny and comparative genomics of the fungal order Sordariales.</title>
        <authorList>
            <person name="Hensen N."/>
            <person name="Bonometti L."/>
            <person name="Westerberg I."/>
            <person name="Brannstrom I.O."/>
            <person name="Guillou S."/>
            <person name="Cros-Aarteil S."/>
            <person name="Calhoun S."/>
            <person name="Haridas S."/>
            <person name="Kuo A."/>
            <person name="Mondo S."/>
            <person name="Pangilinan J."/>
            <person name="Riley R."/>
            <person name="LaButti K."/>
            <person name="Andreopoulos B."/>
            <person name="Lipzen A."/>
            <person name="Chen C."/>
            <person name="Yan M."/>
            <person name="Daum C."/>
            <person name="Ng V."/>
            <person name="Clum A."/>
            <person name="Steindorff A."/>
            <person name="Ohm R.A."/>
            <person name="Martin F."/>
            <person name="Silar P."/>
            <person name="Natvig D.O."/>
            <person name="Lalanne C."/>
            <person name="Gautier V."/>
            <person name="Ament-Velasquez S.L."/>
            <person name="Kruys A."/>
            <person name="Hutchinson M.I."/>
            <person name="Powell A.J."/>
            <person name="Barry K."/>
            <person name="Miller A.N."/>
            <person name="Grigoriev I.V."/>
            <person name="Debuchy R."/>
            <person name="Gladieux P."/>
            <person name="Hiltunen Thoren M."/>
            <person name="Johannesson H."/>
        </authorList>
    </citation>
    <scope>NUCLEOTIDE SEQUENCE</scope>
    <source>
        <strain evidence="2">PSN293</strain>
    </source>
</reference>
<comment type="caution">
    <text evidence="2">The sequence shown here is derived from an EMBL/GenBank/DDBJ whole genome shotgun (WGS) entry which is preliminary data.</text>
</comment>
<dbReference type="Proteomes" id="UP001301769">
    <property type="component" value="Unassembled WGS sequence"/>
</dbReference>
<sequence>MTAGHPNLFGVAGSSYSLAITHATSTKAGLSPTHTGSCSNTAAARAGHRGRPPTPLNVQFNPGRRTTRDREHVDVSHDNRTVRIYGHYPAIAGKDDLMANFAIADLGSGAKAGATAGAKEARTTRSTARKNANSGEDHPSDQNTKETHHRAPPAWEGDEGIMPKTPIWPDRIKTRADEAVQLERPKRTQKIVVAASDLSRSTP</sequence>
<feature type="compositionally biased region" description="Basic and acidic residues" evidence="1">
    <location>
        <begin position="170"/>
        <end position="186"/>
    </location>
</feature>
<evidence type="ECO:0000313" key="2">
    <source>
        <dbReference type="EMBL" id="KAK4212727.1"/>
    </source>
</evidence>
<dbReference type="AlphaFoldDB" id="A0AAN6YB01"/>
<feature type="region of interest" description="Disordered" evidence="1">
    <location>
        <begin position="27"/>
        <end position="73"/>
    </location>
</feature>
<reference evidence="2" key="2">
    <citation type="submission" date="2023-05" db="EMBL/GenBank/DDBJ databases">
        <authorList>
            <consortium name="Lawrence Berkeley National Laboratory"/>
            <person name="Steindorff A."/>
            <person name="Hensen N."/>
            <person name="Bonometti L."/>
            <person name="Westerberg I."/>
            <person name="Brannstrom I.O."/>
            <person name="Guillou S."/>
            <person name="Cros-Aarteil S."/>
            <person name="Calhoun S."/>
            <person name="Haridas S."/>
            <person name="Kuo A."/>
            <person name="Mondo S."/>
            <person name="Pangilinan J."/>
            <person name="Riley R."/>
            <person name="Labutti K."/>
            <person name="Andreopoulos B."/>
            <person name="Lipzen A."/>
            <person name="Chen C."/>
            <person name="Yanf M."/>
            <person name="Daum C."/>
            <person name="Ng V."/>
            <person name="Clum A."/>
            <person name="Ohm R."/>
            <person name="Martin F."/>
            <person name="Silar P."/>
            <person name="Natvig D."/>
            <person name="Lalanne C."/>
            <person name="Gautier V."/>
            <person name="Ament-Velasquez S.L."/>
            <person name="Kruys A."/>
            <person name="Hutchinson M.I."/>
            <person name="Powell A.J."/>
            <person name="Barry K."/>
            <person name="Miller A.N."/>
            <person name="Grigoriev I.V."/>
            <person name="Debuchy R."/>
            <person name="Gladieux P."/>
            <person name="Thoren M.H."/>
            <person name="Johannesson H."/>
        </authorList>
    </citation>
    <scope>NUCLEOTIDE SEQUENCE</scope>
    <source>
        <strain evidence="2">PSN293</strain>
    </source>
</reference>
<gene>
    <name evidence="2" type="ORF">QBC37DRAFT_374788</name>
</gene>
<feature type="compositionally biased region" description="Basic and acidic residues" evidence="1">
    <location>
        <begin position="135"/>
        <end position="146"/>
    </location>
</feature>
<organism evidence="2 3">
    <name type="scientific">Rhypophila decipiens</name>
    <dbReference type="NCBI Taxonomy" id="261697"/>
    <lineage>
        <taxon>Eukaryota</taxon>
        <taxon>Fungi</taxon>
        <taxon>Dikarya</taxon>
        <taxon>Ascomycota</taxon>
        <taxon>Pezizomycotina</taxon>
        <taxon>Sordariomycetes</taxon>
        <taxon>Sordariomycetidae</taxon>
        <taxon>Sordariales</taxon>
        <taxon>Naviculisporaceae</taxon>
        <taxon>Rhypophila</taxon>
    </lineage>
</organism>
<accession>A0AAN6YB01</accession>
<evidence type="ECO:0000256" key="1">
    <source>
        <dbReference type="SAM" id="MobiDB-lite"/>
    </source>
</evidence>
<evidence type="ECO:0000313" key="3">
    <source>
        <dbReference type="Proteomes" id="UP001301769"/>
    </source>
</evidence>
<dbReference type="EMBL" id="MU858122">
    <property type="protein sequence ID" value="KAK4212727.1"/>
    <property type="molecule type" value="Genomic_DNA"/>
</dbReference>